<dbReference type="EMBL" id="LTAY01000048">
    <property type="protein sequence ID" value="OPX47427.1"/>
    <property type="molecule type" value="Genomic_DNA"/>
</dbReference>
<dbReference type="Gene3D" id="3.40.50.2000">
    <property type="entry name" value="Glycogen Phosphorylase B"/>
    <property type="match status" value="2"/>
</dbReference>
<evidence type="ECO:0000256" key="4">
    <source>
        <dbReference type="ARBA" id="ARBA00023136"/>
    </source>
</evidence>
<keyword evidence="4 5" id="KW-0472">Membrane</keyword>
<evidence type="ECO:0000313" key="9">
    <source>
        <dbReference type="EMBL" id="OPX47427.1"/>
    </source>
</evidence>
<comment type="caution">
    <text evidence="9">The sequence shown here is derived from an EMBL/GenBank/DDBJ whole genome shotgun (WGS) entry which is preliminary data.</text>
</comment>
<evidence type="ECO:0000259" key="7">
    <source>
        <dbReference type="Pfam" id="PF04932"/>
    </source>
</evidence>
<keyword evidence="2 5" id="KW-0812">Transmembrane</keyword>
<evidence type="ECO:0000256" key="2">
    <source>
        <dbReference type="ARBA" id="ARBA00022692"/>
    </source>
</evidence>
<dbReference type="InterPro" id="IPR028098">
    <property type="entry name" value="Glyco_trans_4-like_N"/>
</dbReference>
<keyword evidence="9" id="KW-0808">Transferase</keyword>
<dbReference type="Pfam" id="PF00534">
    <property type="entry name" value="Glycos_transf_1"/>
    <property type="match status" value="1"/>
</dbReference>
<feature type="transmembrane region" description="Helical" evidence="5">
    <location>
        <begin position="218"/>
        <end position="236"/>
    </location>
</feature>
<dbReference type="Pfam" id="PF04932">
    <property type="entry name" value="Wzy_C"/>
    <property type="match status" value="1"/>
</dbReference>
<feature type="transmembrane region" description="Helical" evidence="5">
    <location>
        <begin position="405"/>
        <end position="426"/>
    </location>
</feature>
<dbReference type="RefSeq" id="WP_080023183.1">
    <property type="nucleotide sequence ID" value="NZ_LTAY01000048.1"/>
</dbReference>
<proteinExistence type="predicted"/>
<evidence type="ECO:0000256" key="3">
    <source>
        <dbReference type="ARBA" id="ARBA00022989"/>
    </source>
</evidence>
<feature type="transmembrane region" description="Helical" evidence="5">
    <location>
        <begin position="197"/>
        <end position="212"/>
    </location>
</feature>
<feature type="domain" description="Glycosyl transferase family 1" evidence="6">
    <location>
        <begin position="616"/>
        <end position="776"/>
    </location>
</feature>
<dbReference type="SUPFAM" id="SSF53756">
    <property type="entry name" value="UDP-Glycosyltransferase/glycogen phosphorylase"/>
    <property type="match status" value="1"/>
</dbReference>
<dbReference type="OrthoDB" id="9762705at2"/>
<sequence>MKIKVNNIFTIEFLKYLFLIVSFFYTIPLTSGIITPYMKIFMLFSIIVFIYNIKNINRNKINYYLYIMIILAGLSTIVNYENRFIQNLIIFLYLFVQVIILYSTNKDLGKEKLLETIKKFSSILINLTFIASIISLILVIIKFELIIEKWNTVIRIQGIYEGRIWGIYGNPNTLANLAFISLFLSIAIYRYYKYKKFLIFNCFIQLLCIFMSNSRASILATFLVILIYIFVIIVVKKEVKFTDNIIKIMSVIFISVGLVSIIGLFVLNSNFILKREYKEGNITNGRLDIWCASLNAVKEDIIFGVGPENIKENVNKFLNPNYVIENPDIASNTHNIFLQILLSYGVLVMILFMLFNICSQVYILKYLFKKENYTKDKLKFRLILTLDMIIIGLLIMNVFDSNILFFFSFINATIFWIIYGYIISLVKKEDNRKKILFLIDNLDGGGAEKVLTDIIKNIDRSKFNVTVKTLFNEGIYINEIKGIEYKYIVSNPNIWKKRILYRIIMYLPAIILHPIIIYDNYDVEVAFLETGVTKIISGGFNSKKIAWIHADIHTTKDNQKWYYSHKRFVKAYCKFNKIICVSNTSKKAFFKETGIIENVEVIYNPIDEKNIINMSKEKLDNIKSNFKVISIGRLEKIKGFDRLIKAIYNLKKENININLLIVGEGSQKKYLLNLVKENSLENNVKLIGFDSNPYKYIVNSDLFISSSLSEGFSLVIAEAMILGVPVLSTNTAGSKELLDGGEFGLIVGNSCNDLSEGIKKIFIDKELLYKLKEKSIERKEIFKLDKSIREIESLIKGVCDD</sequence>
<dbReference type="GO" id="GO:0016020">
    <property type="term" value="C:membrane"/>
    <property type="evidence" value="ECO:0007669"/>
    <property type="project" value="UniProtKB-SubCell"/>
</dbReference>
<reference evidence="9 10" key="1">
    <citation type="submission" date="2016-02" db="EMBL/GenBank/DDBJ databases">
        <title>Genome sequence of Clostridium thermobutyricum DSM 4928.</title>
        <authorList>
            <person name="Poehlein A."/>
            <person name="Daniel R."/>
        </authorList>
    </citation>
    <scope>NUCLEOTIDE SEQUENCE [LARGE SCALE GENOMIC DNA]</scope>
    <source>
        <strain evidence="9 10">DSM 4928</strain>
    </source>
</reference>
<accession>A0A1V4SU57</accession>
<dbReference type="GO" id="GO:0016757">
    <property type="term" value="F:glycosyltransferase activity"/>
    <property type="evidence" value="ECO:0007669"/>
    <property type="project" value="UniProtKB-KW"/>
</dbReference>
<evidence type="ECO:0000256" key="1">
    <source>
        <dbReference type="ARBA" id="ARBA00004141"/>
    </source>
</evidence>
<feature type="transmembrane region" description="Helical" evidence="5">
    <location>
        <begin position="173"/>
        <end position="192"/>
    </location>
</feature>
<feature type="transmembrane region" description="Helical" evidence="5">
    <location>
        <begin position="7"/>
        <end position="27"/>
    </location>
</feature>
<organism evidence="9 10">
    <name type="scientific">Clostridium thermobutyricum DSM 4928</name>
    <dbReference type="NCBI Taxonomy" id="1121339"/>
    <lineage>
        <taxon>Bacteria</taxon>
        <taxon>Bacillati</taxon>
        <taxon>Bacillota</taxon>
        <taxon>Clostridia</taxon>
        <taxon>Eubacteriales</taxon>
        <taxon>Clostridiaceae</taxon>
        <taxon>Clostridium</taxon>
    </lineage>
</organism>
<dbReference type="InterPro" id="IPR007016">
    <property type="entry name" value="O-antigen_ligase-rel_domated"/>
</dbReference>
<feature type="transmembrane region" description="Helical" evidence="5">
    <location>
        <begin position="378"/>
        <end position="399"/>
    </location>
</feature>
<keyword evidence="3 5" id="KW-1133">Transmembrane helix</keyword>
<feature type="transmembrane region" description="Helical" evidence="5">
    <location>
        <begin position="248"/>
        <end position="267"/>
    </location>
</feature>
<dbReference type="CDD" id="cd03811">
    <property type="entry name" value="GT4_GT28_WabH-like"/>
    <property type="match status" value="1"/>
</dbReference>
<dbReference type="EC" id="2.4.1.291" evidence="9"/>
<evidence type="ECO:0000256" key="5">
    <source>
        <dbReference type="SAM" id="Phobius"/>
    </source>
</evidence>
<feature type="transmembrane region" description="Helical" evidence="5">
    <location>
        <begin position="123"/>
        <end position="141"/>
    </location>
</feature>
<comment type="subcellular location">
    <subcellularLocation>
        <location evidence="1">Membrane</location>
        <topology evidence="1">Multi-pass membrane protein</topology>
    </subcellularLocation>
</comment>
<dbReference type="Proteomes" id="UP000191448">
    <property type="component" value="Unassembled WGS sequence"/>
</dbReference>
<gene>
    <name evidence="9" type="primary">pglJ</name>
    <name evidence="9" type="ORF">CLTHE_19900</name>
</gene>
<keyword evidence="9" id="KW-0328">Glycosyltransferase</keyword>
<feature type="domain" description="O-antigen ligase-related" evidence="7">
    <location>
        <begin position="201"/>
        <end position="353"/>
    </location>
</feature>
<evidence type="ECO:0000313" key="10">
    <source>
        <dbReference type="Proteomes" id="UP000191448"/>
    </source>
</evidence>
<evidence type="ECO:0000259" key="8">
    <source>
        <dbReference type="Pfam" id="PF13439"/>
    </source>
</evidence>
<protein>
    <submittedName>
        <fullName evidence="9">N-acetylgalactosamine-N, N'-diacetylbacillosaminyl-diphospho-undecaprenol 4-alpha-N-acetylgalactosaminyltransferase</fullName>
        <ecNumber evidence="9">2.4.1.291</ecNumber>
    </submittedName>
</protein>
<feature type="transmembrane region" description="Helical" evidence="5">
    <location>
        <begin position="336"/>
        <end position="357"/>
    </location>
</feature>
<feature type="domain" description="Glycosyltransferase subfamily 4-like N-terminal" evidence="8">
    <location>
        <begin position="445"/>
        <end position="608"/>
    </location>
</feature>
<feature type="transmembrane region" description="Helical" evidence="5">
    <location>
        <begin position="33"/>
        <end position="51"/>
    </location>
</feature>
<feature type="transmembrane region" description="Helical" evidence="5">
    <location>
        <begin position="84"/>
        <end position="102"/>
    </location>
</feature>
<dbReference type="AlphaFoldDB" id="A0A1V4SU57"/>
<dbReference type="Pfam" id="PF13439">
    <property type="entry name" value="Glyco_transf_4"/>
    <property type="match status" value="1"/>
</dbReference>
<feature type="transmembrane region" description="Helical" evidence="5">
    <location>
        <begin position="499"/>
        <end position="518"/>
    </location>
</feature>
<dbReference type="PANTHER" id="PTHR37422:SF13">
    <property type="entry name" value="LIPOPOLYSACCHARIDE BIOSYNTHESIS PROTEIN PA4999-RELATED"/>
    <property type="match status" value="1"/>
</dbReference>
<feature type="transmembrane region" description="Helical" evidence="5">
    <location>
        <begin position="63"/>
        <end position="78"/>
    </location>
</feature>
<dbReference type="PANTHER" id="PTHR37422">
    <property type="entry name" value="TEICHURONIC ACID BIOSYNTHESIS PROTEIN TUAE"/>
    <property type="match status" value="1"/>
</dbReference>
<evidence type="ECO:0000259" key="6">
    <source>
        <dbReference type="Pfam" id="PF00534"/>
    </source>
</evidence>
<dbReference type="InterPro" id="IPR051533">
    <property type="entry name" value="WaaL-like"/>
</dbReference>
<dbReference type="InterPro" id="IPR001296">
    <property type="entry name" value="Glyco_trans_1"/>
</dbReference>
<name>A0A1V4SU57_9CLOT</name>